<keyword evidence="1" id="KW-0812">Transmembrane</keyword>
<name>A0A2Z3JC65_9DEIO</name>
<dbReference type="KEGG" id="dez:DKM44_05455"/>
<proteinExistence type="predicted"/>
<organism evidence="2 3">
    <name type="scientific">Deinococcus irradiatisoli</name>
    <dbReference type="NCBI Taxonomy" id="2202254"/>
    <lineage>
        <taxon>Bacteria</taxon>
        <taxon>Thermotogati</taxon>
        <taxon>Deinococcota</taxon>
        <taxon>Deinococci</taxon>
        <taxon>Deinococcales</taxon>
        <taxon>Deinococcaceae</taxon>
        <taxon>Deinococcus</taxon>
    </lineage>
</organism>
<reference evidence="2 3" key="1">
    <citation type="submission" date="2018-05" db="EMBL/GenBank/DDBJ databases">
        <title>Complete Genome Sequence of Deinococcus sp. strain 17bor-2.</title>
        <authorList>
            <person name="Srinivasan S."/>
        </authorList>
    </citation>
    <scope>NUCLEOTIDE SEQUENCE [LARGE SCALE GENOMIC DNA]</scope>
    <source>
        <strain evidence="2 3">17bor-2</strain>
    </source>
</reference>
<sequence length="239" mass="25558">MTATQLQVPPLLLPEPAQPEDRLRHYAFPAGLAERLRREQGWSPAHTLAVLEEYRRFVLLATESGLSLTPSRAVDAAWHAHLTFTRDYWLRLTPLLPAPLHHEPSSGPADGDALHAQQYLETLRLYRARFGEPDASIWPDPRRAVRPKSARWLTLAALWGLGGAALLWSGVWGLAALLLVGVWLVCRRPARSGGTGDPNAAGDGGEMGWFDFGAGDASCGGDGDAGSSCGSGCGSGCGS</sequence>
<dbReference type="Proteomes" id="UP000245368">
    <property type="component" value="Chromosome"/>
</dbReference>
<dbReference type="OrthoDB" id="71172at2"/>
<dbReference type="EMBL" id="CP029494">
    <property type="protein sequence ID" value="AWN22743.1"/>
    <property type="molecule type" value="Genomic_DNA"/>
</dbReference>
<keyword evidence="3" id="KW-1185">Reference proteome</keyword>
<accession>A0A2Z3JC65</accession>
<gene>
    <name evidence="2" type="ORF">DKM44_05455</name>
</gene>
<dbReference type="RefSeq" id="WP_109826026.1">
    <property type="nucleotide sequence ID" value="NZ_CP029494.1"/>
</dbReference>
<dbReference type="AlphaFoldDB" id="A0A2Z3JC65"/>
<protein>
    <recommendedName>
        <fullName evidence="4">TIGR04222 domain-containing membrane protein</fullName>
    </recommendedName>
</protein>
<keyword evidence="1" id="KW-1133">Transmembrane helix</keyword>
<evidence type="ECO:0000313" key="2">
    <source>
        <dbReference type="EMBL" id="AWN22743.1"/>
    </source>
</evidence>
<feature type="transmembrane region" description="Helical" evidence="1">
    <location>
        <begin position="152"/>
        <end position="185"/>
    </location>
</feature>
<evidence type="ECO:0000256" key="1">
    <source>
        <dbReference type="SAM" id="Phobius"/>
    </source>
</evidence>
<keyword evidence="1" id="KW-0472">Membrane</keyword>
<evidence type="ECO:0000313" key="3">
    <source>
        <dbReference type="Proteomes" id="UP000245368"/>
    </source>
</evidence>
<evidence type="ECO:0008006" key="4">
    <source>
        <dbReference type="Google" id="ProtNLM"/>
    </source>
</evidence>